<protein>
    <recommendedName>
        <fullName evidence="3">BNR repeat protein</fullName>
    </recommendedName>
</protein>
<reference evidence="1 2" key="1">
    <citation type="submission" date="2018-06" db="EMBL/GenBank/DDBJ databases">
        <title>Genomic Encyclopedia of Type Strains, Phase III (KMG-III): the genomes of soil and plant-associated and newly described type strains.</title>
        <authorList>
            <person name="Whitman W."/>
        </authorList>
    </citation>
    <scope>NUCLEOTIDE SEQUENCE [LARGE SCALE GENOMIC DNA]</scope>
    <source>
        <strain evidence="1 2">ORS 1419</strain>
    </source>
</reference>
<organism evidence="1 2">
    <name type="scientific">Phyllobacterium leguminum</name>
    <dbReference type="NCBI Taxonomy" id="314237"/>
    <lineage>
        <taxon>Bacteria</taxon>
        <taxon>Pseudomonadati</taxon>
        <taxon>Pseudomonadota</taxon>
        <taxon>Alphaproteobacteria</taxon>
        <taxon>Hyphomicrobiales</taxon>
        <taxon>Phyllobacteriaceae</taxon>
        <taxon>Phyllobacterium</taxon>
    </lineage>
</organism>
<gene>
    <name evidence="1" type="ORF">C7477_11620</name>
</gene>
<sequence length="308" mass="33641">MSDTLQYSTTPSFIFDRIDWQVNDFPSPIASAAAPALTIFKDTAFCMHRGPGVNQELFHLQYIYANQQWSPETNVPGGQQSVYGPALAMLGPNVPNGDKLYCAYTGTDTDTYITSSTDGIYWSNPLAVSSKASFAPAMTLFKGALWCVTTLSWDKNRLIGLKSSDGQHWTAVPMGTNHTSKAASLAVFHDKLWCVFRGLDDKNLYYMTCDGASWTAAKPIPRHTTDCEPALVFVAGDNSQIPDRLLCLYGDSNGDPSLYYTYTEDAGPSGWTEPKKITGDTIKRAKGTGVGVVVHNRILTCVFRSAAV</sequence>
<dbReference type="EMBL" id="QJTF01000016">
    <property type="protein sequence ID" value="PYE87062.1"/>
    <property type="molecule type" value="Genomic_DNA"/>
</dbReference>
<dbReference type="Gene3D" id="2.120.10.10">
    <property type="match status" value="1"/>
</dbReference>
<evidence type="ECO:0008006" key="3">
    <source>
        <dbReference type="Google" id="ProtNLM"/>
    </source>
</evidence>
<dbReference type="OrthoDB" id="8431286at2"/>
<dbReference type="InterPro" id="IPR036278">
    <property type="entry name" value="Sialidase_sf"/>
</dbReference>
<dbReference type="RefSeq" id="WP_110752890.1">
    <property type="nucleotide sequence ID" value="NZ_QJTF01000016.1"/>
</dbReference>
<accession>A0A318T2M9</accession>
<name>A0A318T2M9_9HYPH</name>
<keyword evidence="2" id="KW-1185">Reference proteome</keyword>
<comment type="caution">
    <text evidence="1">The sequence shown here is derived from an EMBL/GenBank/DDBJ whole genome shotgun (WGS) entry which is preliminary data.</text>
</comment>
<proteinExistence type="predicted"/>
<evidence type="ECO:0000313" key="1">
    <source>
        <dbReference type="EMBL" id="PYE87062.1"/>
    </source>
</evidence>
<evidence type="ECO:0000313" key="2">
    <source>
        <dbReference type="Proteomes" id="UP000247454"/>
    </source>
</evidence>
<dbReference type="Proteomes" id="UP000247454">
    <property type="component" value="Unassembled WGS sequence"/>
</dbReference>
<dbReference type="AlphaFoldDB" id="A0A318T2M9"/>
<dbReference type="SUPFAM" id="SSF50939">
    <property type="entry name" value="Sialidases"/>
    <property type="match status" value="1"/>
</dbReference>